<protein>
    <submittedName>
        <fullName evidence="3">ArsR/SmtB family transcription factor</fullName>
    </submittedName>
</protein>
<accession>A0ABV5U9P4</accession>
<proteinExistence type="predicted"/>
<dbReference type="CDD" id="cd00090">
    <property type="entry name" value="HTH_ARSR"/>
    <property type="match status" value="1"/>
</dbReference>
<organism evidence="3 4">
    <name type="scientific">Amycolatopsis plumensis</name>
    <dbReference type="NCBI Taxonomy" id="236508"/>
    <lineage>
        <taxon>Bacteria</taxon>
        <taxon>Bacillati</taxon>
        <taxon>Actinomycetota</taxon>
        <taxon>Actinomycetes</taxon>
        <taxon>Pseudonocardiales</taxon>
        <taxon>Pseudonocardiaceae</taxon>
        <taxon>Amycolatopsis</taxon>
    </lineage>
</organism>
<dbReference type="InterPro" id="IPR011991">
    <property type="entry name" value="ArsR-like_HTH"/>
</dbReference>
<evidence type="ECO:0000313" key="3">
    <source>
        <dbReference type="EMBL" id="MFB9687166.1"/>
    </source>
</evidence>
<dbReference type="Proteomes" id="UP001589535">
    <property type="component" value="Unassembled WGS sequence"/>
</dbReference>
<dbReference type="SMART" id="SM00418">
    <property type="entry name" value="HTH_ARSR"/>
    <property type="match status" value="1"/>
</dbReference>
<sequence length="128" mass="13865">MAGEFPVPELAEVDLGAVLSALADPHRREVVLQLLREDGEERACASFPLPIAKSTRTHHWRVLREAGLVRQRDAGNGTFVRLRRDEFDARFPGLLDVVAGISTAGSSPVRRAARPAPPPRPRGTSGPA</sequence>
<evidence type="ECO:0000259" key="2">
    <source>
        <dbReference type="PROSITE" id="PS50987"/>
    </source>
</evidence>
<dbReference type="Pfam" id="PF12840">
    <property type="entry name" value="HTH_20"/>
    <property type="match status" value="1"/>
</dbReference>
<keyword evidence="4" id="KW-1185">Reference proteome</keyword>
<name>A0ABV5U9P4_9PSEU</name>
<dbReference type="PROSITE" id="PS50987">
    <property type="entry name" value="HTH_ARSR_2"/>
    <property type="match status" value="1"/>
</dbReference>
<gene>
    <name evidence="3" type="ORF">ACFFTO_23540</name>
</gene>
<dbReference type="EMBL" id="JBHMBK010000018">
    <property type="protein sequence ID" value="MFB9687166.1"/>
    <property type="molecule type" value="Genomic_DNA"/>
</dbReference>
<dbReference type="RefSeq" id="WP_378197518.1">
    <property type="nucleotide sequence ID" value="NZ_JBHMBK010000018.1"/>
</dbReference>
<dbReference type="PRINTS" id="PR00778">
    <property type="entry name" value="HTHARSR"/>
</dbReference>
<dbReference type="InterPro" id="IPR036388">
    <property type="entry name" value="WH-like_DNA-bd_sf"/>
</dbReference>
<feature type="region of interest" description="Disordered" evidence="1">
    <location>
        <begin position="106"/>
        <end position="128"/>
    </location>
</feature>
<dbReference type="InterPro" id="IPR036390">
    <property type="entry name" value="WH_DNA-bd_sf"/>
</dbReference>
<dbReference type="SUPFAM" id="SSF46785">
    <property type="entry name" value="Winged helix' DNA-binding domain"/>
    <property type="match status" value="1"/>
</dbReference>
<dbReference type="Gene3D" id="1.10.10.10">
    <property type="entry name" value="Winged helix-like DNA-binding domain superfamily/Winged helix DNA-binding domain"/>
    <property type="match status" value="1"/>
</dbReference>
<dbReference type="InterPro" id="IPR001845">
    <property type="entry name" value="HTH_ArsR_DNA-bd_dom"/>
</dbReference>
<evidence type="ECO:0000313" key="4">
    <source>
        <dbReference type="Proteomes" id="UP001589535"/>
    </source>
</evidence>
<reference evidence="3 4" key="1">
    <citation type="submission" date="2024-09" db="EMBL/GenBank/DDBJ databases">
        <authorList>
            <person name="Sun Q."/>
            <person name="Mori K."/>
        </authorList>
    </citation>
    <scope>NUCLEOTIDE SEQUENCE [LARGE SCALE GENOMIC DNA]</scope>
    <source>
        <strain evidence="3 4">JCM 13852</strain>
    </source>
</reference>
<comment type="caution">
    <text evidence="3">The sequence shown here is derived from an EMBL/GenBank/DDBJ whole genome shotgun (WGS) entry which is preliminary data.</text>
</comment>
<evidence type="ECO:0000256" key="1">
    <source>
        <dbReference type="SAM" id="MobiDB-lite"/>
    </source>
</evidence>
<feature type="domain" description="HTH arsR-type" evidence="2">
    <location>
        <begin position="7"/>
        <end position="102"/>
    </location>
</feature>